<comment type="caution">
    <text evidence="2">The sequence shown here is derived from an EMBL/GenBank/DDBJ whole genome shotgun (WGS) entry which is preliminary data.</text>
</comment>
<dbReference type="RefSeq" id="WP_170093416.1">
    <property type="nucleotide sequence ID" value="NZ_WOYG01000001.1"/>
</dbReference>
<evidence type="ECO:0000313" key="2">
    <source>
        <dbReference type="EMBL" id="NLV09587.1"/>
    </source>
</evidence>
<dbReference type="OrthoDB" id="222036at2157"/>
<keyword evidence="1" id="KW-0812">Transmembrane</keyword>
<dbReference type="EMBL" id="WOYG01000001">
    <property type="protein sequence ID" value="NLV09587.1"/>
    <property type="molecule type" value="Genomic_DNA"/>
</dbReference>
<gene>
    <name evidence="2" type="ORF">GOC74_06555</name>
</gene>
<accession>A0A847UBI5</accession>
<feature type="transmembrane region" description="Helical" evidence="1">
    <location>
        <begin position="39"/>
        <end position="62"/>
    </location>
</feature>
<feature type="transmembrane region" description="Helical" evidence="1">
    <location>
        <begin position="100"/>
        <end position="120"/>
    </location>
</feature>
<dbReference type="Proteomes" id="UP000608662">
    <property type="component" value="Unassembled WGS sequence"/>
</dbReference>
<sequence>MPSKLRDPRVIAAVGGIVYAAVVFAWLRANGVYWATDDVAATAFGVGYALVGLFLIGAVPLYLLVRLSLVTPAAATLWVLGDTVYQWAYGTHLHPLSSYLVVWPLLLGFALLPGLVEALVRYGTDRFVDRGGLGPLV</sequence>
<dbReference type="AlphaFoldDB" id="A0A847UBI5"/>
<proteinExistence type="predicted"/>
<evidence type="ECO:0000313" key="3">
    <source>
        <dbReference type="Proteomes" id="UP000608662"/>
    </source>
</evidence>
<evidence type="ECO:0000256" key="1">
    <source>
        <dbReference type="SAM" id="Phobius"/>
    </source>
</evidence>
<reference evidence="2" key="1">
    <citation type="submission" date="2019-12" db="EMBL/GenBank/DDBJ databases">
        <title>Whole-genome sequence of Halomicrobium mukohataei pws1.</title>
        <authorList>
            <person name="Verma D.K."/>
            <person name="Gopal K."/>
            <person name="Prasad E.S."/>
        </authorList>
    </citation>
    <scope>NUCLEOTIDE SEQUENCE</scope>
    <source>
        <strain evidence="2">Pws1</strain>
    </source>
</reference>
<keyword evidence="1" id="KW-0472">Membrane</keyword>
<feature type="transmembrane region" description="Helical" evidence="1">
    <location>
        <begin position="9"/>
        <end position="27"/>
    </location>
</feature>
<keyword evidence="1" id="KW-1133">Transmembrane helix</keyword>
<organism evidence="2 3">
    <name type="scientific">Halomicrobium mukohataei</name>
    <dbReference type="NCBI Taxonomy" id="57705"/>
    <lineage>
        <taxon>Archaea</taxon>
        <taxon>Methanobacteriati</taxon>
        <taxon>Methanobacteriota</taxon>
        <taxon>Stenosarchaea group</taxon>
        <taxon>Halobacteria</taxon>
        <taxon>Halobacteriales</taxon>
        <taxon>Haloarculaceae</taxon>
        <taxon>Halomicrobium</taxon>
    </lineage>
</organism>
<protein>
    <submittedName>
        <fullName evidence="2">Uncharacterized protein</fullName>
    </submittedName>
</protein>
<name>A0A847UBI5_9EURY</name>